<gene>
    <name evidence="2" type="ORF">DSM25559_5225</name>
</gene>
<keyword evidence="1" id="KW-0812">Transmembrane</keyword>
<keyword evidence="1" id="KW-0472">Membrane</keyword>
<dbReference type="Proteomes" id="UP000187891">
    <property type="component" value="Unassembled WGS sequence"/>
</dbReference>
<feature type="transmembrane region" description="Helical" evidence="1">
    <location>
        <begin position="33"/>
        <end position="55"/>
    </location>
</feature>
<accession>A0A1R3U2V4</accession>
<dbReference type="EMBL" id="FMUE01000025">
    <property type="protein sequence ID" value="SCX35952.1"/>
    <property type="molecule type" value="Genomic_DNA"/>
</dbReference>
<proteinExistence type="predicted"/>
<evidence type="ECO:0000313" key="3">
    <source>
        <dbReference type="Proteomes" id="UP000187891"/>
    </source>
</evidence>
<sequence>MLFWISMAVTALVVVSATAVLGFCPAEADMLHLGAYLVLLAVVGILISLGVLLWLRRR</sequence>
<organism evidence="2 3">
    <name type="scientific">Agrobacterium rosae</name>
    <dbReference type="NCBI Taxonomy" id="1972867"/>
    <lineage>
        <taxon>Bacteria</taxon>
        <taxon>Pseudomonadati</taxon>
        <taxon>Pseudomonadota</taxon>
        <taxon>Alphaproteobacteria</taxon>
        <taxon>Hyphomicrobiales</taxon>
        <taxon>Rhizobiaceae</taxon>
        <taxon>Rhizobium/Agrobacterium group</taxon>
        <taxon>Agrobacterium</taxon>
    </lineage>
</organism>
<evidence type="ECO:0000256" key="1">
    <source>
        <dbReference type="SAM" id="Phobius"/>
    </source>
</evidence>
<protein>
    <submittedName>
        <fullName evidence="2">Uncharacterized protein</fullName>
    </submittedName>
</protein>
<name>A0A1R3U2V4_9HYPH</name>
<dbReference type="AlphaFoldDB" id="A0A1R3U2V4"/>
<evidence type="ECO:0000313" key="2">
    <source>
        <dbReference type="EMBL" id="SCX35952.1"/>
    </source>
</evidence>
<keyword evidence="1" id="KW-1133">Transmembrane helix</keyword>
<reference evidence="3" key="1">
    <citation type="submission" date="2016-10" db="EMBL/GenBank/DDBJ databases">
        <authorList>
            <person name="Wibberg D."/>
        </authorList>
    </citation>
    <scope>NUCLEOTIDE SEQUENCE [LARGE SCALE GENOMIC DNA]</scope>
</reference>